<dbReference type="KEGG" id="tep:TepRe1_1783"/>
<gene>
    <name evidence="2" type="ordered locus">TEPIRE1_1923</name>
</gene>
<sequence length="48" mass="5318">MDELVAHVANVGFPIVVSIYLLVRVETKIESLTCSIYELAKVIEGIKN</sequence>
<dbReference type="AlphaFoldDB" id="F4LXB5"/>
<reference evidence="3" key="1">
    <citation type="journal article" date="2013" name="Genome Announc.">
        <title>First genome sequence of a syntrophic acetate-oxidizing bacterium, Tepidanaerobacter acetatoxydans strain Re1.</title>
        <authorList>
            <person name="Manzoor S."/>
            <person name="Bongcam-Rudloff E."/>
            <person name="Schnurer A."/>
            <person name="Muller B."/>
        </authorList>
    </citation>
    <scope>NUCLEOTIDE SEQUENCE [LARGE SCALE GENOMIC DNA]</scope>
    <source>
        <strain evidence="3">Re1</strain>
    </source>
</reference>
<name>F4LXB5_TEPAE</name>
<proteinExistence type="predicted"/>
<feature type="transmembrane region" description="Helical" evidence="1">
    <location>
        <begin position="6"/>
        <end position="23"/>
    </location>
</feature>
<dbReference type="STRING" id="1209989.TepRe1_1783"/>
<dbReference type="Pfam" id="PF12841">
    <property type="entry name" value="YvrJ"/>
    <property type="match status" value="1"/>
</dbReference>
<evidence type="ECO:0000313" key="2">
    <source>
        <dbReference type="EMBL" id="CCP26739.1"/>
    </source>
</evidence>
<organism evidence="2 3">
    <name type="scientific">Tepidanaerobacter acetatoxydans (strain DSM 21804 / JCM 16047 / Re1)</name>
    <dbReference type="NCBI Taxonomy" id="1209989"/>
    <lineage>
        <taxon>Bacteria</taxon>
        <taxon>Bacillati</taxon>
        <taxon>Bacillota</taxon>
        <taxon>Clostridia</taxon>
        <taxon>Thermosediminibacterales</taxon>
        <taxon>Tepidanaerobacteraceae</taxon>
        <taxon>Tepidanaerobacter</taxon>
    </lineage>
</organism>
<dbReference type="EMBL" id="HF563609">
    <property type="protein sequence ID" value="CCP26739.1"/>
    <property type="molecule type" value="Genomic_DNA"/>
</dbReference>
<evidence type="ECO:0008006" key="4">
    <source>
        <dbReference type="Google" id="ProtNLM"/>
    </source>
</evidence>
<accession>L0S2Q5</accession>
<dbReference type="OrthoDB" id="2662123at2"/>
<dbReference type="HOGENOM" id="CLU_198854_4_1_9"/>
<dbReference type="RefSeq" id="WP_013778836.1">
    <property type="nucleotide sequence ID" value="NC_015519.1"/>
</dbReference>
<evidence type="ECO:0000256" key="1">
    <source>
        <dbReference type="SAM" id="Phobius"/>
    </source>
</evidence>
<protein>
    <recommendedName>
        <fullName evidence="4">YvrJ family protein</fullName>
    </recommendedName>
</protein>
<keyword evidence="3" id="KW-1185">Reference proteome</keyword>
<keyword evidence="1" id="KW-1133">Transmembrane helix</keyword>
<dbReference type="eggNOG" id="ENOG5033A90">
    <property type="taxonomic scope" value="Bacteria"/>
</dbReference>
<evidence type="ECO:0000313" key="3">
    <source>
        <dbReference type="Proteomes" id="UP000010802"/>
    </source>
</evidence>
<dbReference type="Proteomes" id="UP000010802">
    <property type="component" value="Chromosome"/>
</dbReference>
<dbReference type="KEGG" id="tae:TepiRe1_1923"/>
<accession>F4LXB5</accession>
<dbReference type="InterPro" id="IPR024419">
    <property type="entry name" value="YvrJ"/>
</dbReference>
<dbReference type="PATRIC" id="fig|1209989.3.peg.2222"/>
<keyword evidence="1" id="KW-0812">Transmembrane</keyword>
<keyword evidence="1" id="KW-0472">Membrane</keyword>